<gene>
    <name evidence="2" type="ORF">rCG_61123</name>
</gene>
<reference evidence="2 3" key="1">
    <citation type="submission" date="2005-07" db="EMBL/GenBank/DDBJ databases">
        <authorList>
            <person name="Mural R.J."/>
            <person name="Li P.W."/>
            <person name="Adams M.D."/>
            <person name="Amanatides P.G."/>
            <person name="Baden-Tillson H."/>
            <person name="Barnstead M."/>
            <person name="Chin S.H."/>
            <person name="Dew I."/>
            <person name="Evans C.A."/>
            <person name="Ferriera S."/>
            <person name="Flanigan M."/>
            <person name="Fosler C."/>
            <person name="Glodek A."/>
            <person name="Gu Z."/>
            <person name="Holt R.A."/>
            <person name="Jennings D."/>
            <person name="Kraft C.L."/>
            <person name="Lu F."/>
            <person name="Nguyen T."/>
            <person name="Nusskern D.R."/>
            <person name="Pfannkoch C.M."/>
            <person name="Sitter C."/>
            <person name="Sutton G.G."/>
            <person name="Venter J.C."/>
            <person name="Wang Z."/>
            <person name="Woodage T."/>
            <person name="Zheng X.H."/>
            <person name="Zhong F."/>
        </authorList>
    </citation>
    <scope>NUCLEOTIDE SEQUENCE [LARGE SCALE GENOMIC DNA]</scope>
    <source>
        <strain>BN</strain>
        <strain evidence="3">Sprague-Dawley</strain>
    </source>
</reference>
<name>A6KEA8_RAT</name>
<evidence type="ECO:0000313" key="2">
    <source>
        <dbReference type="EMBL" id="EDL88413.1"/>
    </source>
</evidence>
<sequence length="47" mass="5315">MKRIQERAGTVALSPVAESSPAQAQRPCTTPRISLKWAWIFSRRFKG</sequence>
<protein>
    <submittedName>
        <fullName evidence="2">RCG61123</fullName>
    </submittedName>
</protein>
<accession>A6KEA8</accession>
<feature type="region of interest" description="Disordered" evidence="1">
    <location>
        <begin position="1"/>
        <end position="28"/>
    </location>
</feature>
<proteinExistence type="predicted"/>
<organism evidence="2 3">
    <name type="scientific">Rattus norvegicus</name>
    <name type="common">Rat</name>
    <dbReference type="NCBI Taxonomy" id="10116"/>
    <lineage>
        <taxon>Eukaryota</taxon>
        <taxon>Metazoa</taxon>
        <taxon>Chordata</taxon>
        <taxon>Craniata</taxon>
        <taxon>Vertebrata</taxon>
        <taxon>Euteleostomi</taxon>
        <taxon>Mammalia</taxon>
        <taxon>Eutheria</taxon>
        <taxon>Euarchontoglires</taxon>
        <taxon>Glires</taxon>
        <taxon>Rodentia</taxon>
        <taxon>Myomorpha</taxon>
        <taxon>Muroidea</taxon>
        <taxon>Muridae</taxon>
        <taxon>Murinae</taxon>
        <taxon>Rattus</taxon>
    </lineage>
</organism>
<dbReference type="Proteomes" id="UP000234681">
    <property type="component" value="Chromosome 15"/>
</dbReference>
<dbReference type="EMBL" id="CH474040">
    <property type="protein sequence ID" value="EDL88413.1"/>
    <property type="molecule type" value="Genomic_DNA"/>
</dbReference>
<dbReference type="AlphaFoldDB" id="A6KEA8"/>
<evidence type="ECO:0000256" key="1">
    <source>
        <dbReference type="SAM" id="MobiDB-lite"/>
    </source>
</evidence>
<evidence type="ECO:0000313" key="3">
    <source>
        <dbReference type="Proteomes" id="UP000234681"/>
    </source>
</evidence>